<dbReference type="InterPro" id="IPR052896">
    <property type="entry name" value="GGT-like_enzyme"/>
</dbReference>
<proteinExistence type="predicted"/>
<organism evidence="1 2">
    <name type="scientific">Peptoniphilus ovalis</name>
    <dbReference type="NCBI Taxonomy" id="2841503"/>
    <lineage>
        <taxon>Bacteria</taxon>
        <taxon>Bacillati</taxon>
        <taxon>Bacillota</taxon>
        <taxon>Tissierellia</taxon>
        <taxon>Tissierellales</taxon>
        <taxon>Peptoniphilaceae</taxon>
        <taxon>Peptoniphilus</taxon>
    </lineage>
</organism>
<keyword evidence="2" id="KW-1185">Reference proteome</keyword>
<dbReference type="RefSeq" id="WP_216547892.1">
    <property type="nucleotide sequence ID" value="NZ_JAHLQO010000001.1"/>
</dbReference>
<reference evidence="1 2" key="1">
    <citation type="submission" date="2021-06" db="EMBL/GenBank/DDBJ databases">
        <authorList>
            <person name="Sun Q."/>
            <person name="Li D."/>
        </authorList>
    </citation>
    <scope>NUCLEOTIDE SEQUENCE [LARGE SCALE GENOMIC DNA]</scope>
    <source>
        <strain evidence="1 2">MSJ-1</strain>
    </source>
</reference>
<name>A0ABS6FDI8_9FIRM</name>
<accession>A0ABS6FDI8</accession>
<dbReference type="PANTHER" id="PTHR43881:SF1">
    <property type="entry name" value="GAMMA-GLUTAMYLTRANSPEPTIDASE (AFU_ORTHOLOGUE AFUA_4G13580)"/>
    <property type="match status" value="1"/>
</dbReference>
<evidence type="ECO:0000313" key="1">
    <source>
        <dbReference type="EMBL" id="MBU5668244.1"/>
    </source>
</evidence>
<dbReference type="Pfam" id="PF01019">
    <property type="entry name" value="G_glu_transpept"/>
    <property type="match status" value="1"/>
</dbReference>
<dbReference type="EMBL" id="JAHLQO010000001">
    <property type="protein sequence ID" value="MBU5668244.1"/>
    <property type="molecule type" value="Genomic_DNA"/>
</dbReference>
<dbReference type="PANTHER" id="PTHR43881">
    <property type="entry name" value="GAMMA-GLUTAMYLTRANSPEPTIDASE (AFU_ORTHOLOGUE AFUA_4G13580)"/>
    <property type="match status" value="1"/>
</dbReference>
<comment type="caution">
    <text evidence="1">The sequence shown here is derived from an EMBL/GenBank/DDBJ whole genome shotgun (WGS) entry which is preliminary data.</text>
</comment>
<dbReference type="Proteomes" id="UP000783742">
    <property type="component" value="Unassembled WGS sequence"/>
</dbReference>
<gene>
    <name evidence="1" type="ORF">KQI68_00165</name>
</gene>
<sequence length="536" mass="59360">MNFDFNKYPYPSTRRVIFGREGMAATSSPYATSAAAKVLLNGGNAIDAALAASITLPVVEPTGNGLGSDMFAIIWYQGKMYGINASGRSPKNISIDELINRGCKEMPHLGANVINTPGLIGGFMKLHEKFATKPLDEIFELAIKYAEEGFAVTPQIAYLWGEEIKKYRDAKNACNEKDYDELLKTFTIDGNAPKAGEVFKCQDFANTLREIRDTKGESFYIGELAEKISKNVESLGGFLNTDDLKNYSPCFVEPITTNYRGIDVWEIPPNGHGISVLMALNILENYEFKNRDAKTYHKIIEAIKLALTDAKAYVSDPNDMQITVEELLSDEYAEKRRKDITDFAQIPKSPLIKSSDTVYFATADKYGNMVSMIQSNYSGFGSGVVVPNTGIALNNRIANFYFEKGLANSLCGGKLPYHTIIPGFLTKNGEALGAFGIMGAFMQPQAHVQVLMNMIDFNLNPQAALDAPRVMWNKDNSVDVECDFSKDFIEELKSFGHDVNVIDDFKNMGRGQIILKNGDVYMGATEKRTDSNIFAY</sequence>
<protein>
    <submittedName>
        <fullName evidence="1">Gamma-glutamyltransferase family protein</fullName>
    </submittedName>
</protein>
<evidence type="ECO:0000313" key="2">
    <source>
        <dbReference type="Proteomes" id="UP000783742"/>
    </source>
</evidence>